<dbReference type="GO" id="GO:0008418">
    <property type="term" value="F:protein-N-terminal asparagine amidohydrolase activity"/>
    <property type="evidence" value="ECO:0007669"/>
    <property type="project" value="UniProtKB-UniRule"/>
</dbReference>
<evidence type="ECO:0000313" key="11">
    <source>
        <dbReference type="EMBL" id="KMZ59539.1"/>
    </source>
</evidence>
<reference evidence="12" key="1">
    <citation type="journal article" date="2016" name="Nature">
        <title>The genome of the seagrass Zostera marina reveals angiosperm adaptation to the sea.</title>
        <authorList>
            <person name="Olsen J.L."/>
            <person name="Rouze P."/>
            <person name="Verhelst B."/>
            <person name="Lin Y.-C."/>
            <person name="Bayer T."/>
            <person name="Collen J."/>
            <person name="Dattolo E."/>
            <person name="De Paoli E."/>
            <person name="Dittami S."/>
            <person name="Maumus F."/>
            <person name="Michel G."/>
            <person name="Kersting A."/>
            <person name="Lauritano C."/>
            <person name="Lohaus R."/>
            <person name="Toepel M."/>
            <person name="Tonon T."/>
            <person name="Vanneste K."/>
            <person name="Amirebrahimi M."/>
            <person name="Brakel J."/>
            <person name="Bostroem C."/>
            <person name="Chovatia M."/>
            <person name="Grimwood J."/>
            <person name="Jenkins J.W."/>
            <person name="Jueterbock A."/>
            <person name="Mraz A."/>
            <person name="Stam W.T."/>
            <person name="Tice H."/>
            <person name="Bornberg-Bauer E."/>
            <person name="Green P.J."/>
            <person name="Pearson G.A."/>
            <person name="Procaccini G."/>
            <person name="Duarte C.M."/>
            <person name="Schmutz J."/>
            <person name="Reusch T.B.H."/>
            <person name="Van de Peer Y."/>
        </authorList>
    </citation>
    <scope>NUCLEOTIDE SEQUENCE [LARGE SCALE GENOMIC DNA]</scope>
    <source>
        <strain evidence="12">cv. Finnish</strain>
    </source>
</reference>
<comment type="subunit">
    <text evidence="2 8">Monomer.</text>
</comment>
<accession>A0A0K9NRY5</accession>
<dbReference type="OrthoDB" id="191192at2759"/>
<evidence type="ECO:0000256" key="3">
    <source>
        <dbReference type="ARBA" id="ARBA00012718"/>
    </source>
</evidence>
<dbReference type="EC" id="3.5.1.122" evidence="3 8"/>
<organism evidence="11 12">
    <name type="scientific">Zostera marina</name>
    <name type="common">Eelgrass</name>
    <dbReference type="NCBI Taxonomy" id="29655"/>
    <lineage>
        <taxon>Eukaryota</taxon>
        <taxon>Viridiplantae</taxon>
        <taxon>Streptophyta</taxon>
        <taxon>Embryophyta</taxon>
        <taxon>Tracheophyta</taxon>
        <taxon>Spermatophyta</taxon>
        <taxon>Magnoliopsida</taxon>
        <taxon>Liliopsida</taxon>
        <taxon>Zosteraceae</taxon>
        <taxon>Zostera</taxon>
    </lineage>
</organism>
<dbReference type="GO" id="GO:0005634">
    <property type="term" value="C:nucleus"/>
    <property type="evidence" value="ECO:0000318"/>
    <property type="project" value="GO_Central"/>
</dbReference>
<comment type="catalytic activity">
    <reaction evidence="7 8">
        <text>N-terminal L-glutaminyl-[protein] + H2O = N-terminal L-glutamyl-[protein] + NH4(+)</text>
        <dbReference type="Rhea" id="RHEA:50680"/>
        <dbReference type="Rhea" id="RHEA-COMP:12668"/>
        <dbReference type="Rhea" id="RHEA-COMP:12777"/>
        <dbReference type="ChEBI" id="CHEBI:15377"/>
        <dbReference type="ChEBI" id="CHEBI:28938"/>
        <dbReference type="ChEBI" id="CHEBI:64721"/>
        <dbReference type="ChEBI" id="CHEBI:64722"/>
        <dbReference type="EC" id="3.5.1.122"/>
    </reaction>
</comment>
<dbReference type="STRING" id="29655.A0A0K9NRY5"/>
<dbReference type="FunFam" id="3.10.620.10:FF:000001">
    <property type="entry name" value="Blast:Protein N-terminal glutamine amidohydrolase"/>
    <property type="match status" value="1"/>
</dbReference>
<dbReference type="InterPro" id="IPR023128">
    <property type="entry name" value="Prot_N_Gln_amidohydro_ab_roll"/>
</dbReference>
<dbReference type="InterPro" id="IPR037132">
    <property type="entry name" value="N_Gln_amidohydro_ab_roll_sf"/>
</dbReference>
<protein>
    <recommendedName>
        <fullName evidence="4 8">Protein N-terminal glutamine amidohydrolase</fullName>
        <ecNumber evidence="3 8">3.5.1.122</ecNumber>
    </recommendedName>
    <alternativeName>
        <fullName evidence="6 8">Protein NH2-terminal glutamine deamidase</fullName>
    </alternativeName>
</protein>
<dbReference type="Proteomes" id="UP000036987">
    <property type="component" value="Unassembled WGS sequence"/>
</dbReference>
<evidence type="ECO:0000256" key="8">
    <source>
        <dbReference type="RuleBase" id="RU367082"/>
    </source>
</evidence>
<evidence type="ECO:0000259" key="10">
    <source>
        <dbReference type="Pfam" id="PF09764"/>
    </source>
</evidence>
<dbReference type="Gene3D" id="3.10.620.10">
    <property type="entry name" value="Protein N-terminal glutamine amidohydrolase, alpha beta roll"/>
    <property type="match status" value="1"/>
</dbReference>
<comment type="function">
    <text evidence="8">Mediates the side-chain deamidation of N-terminal glutamine residues to glutamate, an important step in N-end rule pathway of protein degradation. Conversion of the resulting N-terminal glutamine to glutamate renders the protein susceptible to arginylation, polyubiquitination and degradation as specified by the N-end rule. Does not act on substrates with internal or C-terminal glutamine and does not act on non-glutamine residues in any position.</text>
</comment>
<dbReference type="GO" id="GO:0070773">
    <property type="term" value="F:protein-N-terminal glutamine amidohydrolase activity"/>
    <property type="evidence" value="ECO:0000318"/>
    <property type="project" value="GO_Central"/>
</dbReference>
<evidence type="ECO:0000256" key="4">
    <source>
        <dbReference type="ARBA" id="ARBA00021247"/>
    </source>
</evidence>
<name>A0A0K9NRY5_ZOSMR</name>
<evidence type="ECO:0000256" key="1">
    <source>
        <dbReference type="ARBA" id="ARBA00008985"/>
    </source>
</evidence>
<dbReference type="EMBL" id="LFYR01001770">
    <property type="protein sequence ID" value="KMZ59539.1"/>
    <property type="molecule type" value="Genomic_DNA"/>
</dbReference>
<dbReference type="GO" id="GO:0005829">
    <property type="term" value="C:cytosol"/>
    <property type="evidence" value="ECO:0000318"/>
    <property type="project" value="GO_Central"/>
</dbReference>
<evidence type="ECO:0000313" key="12">
    <source>
        <dbReference type="Proteomes" id="UP000036987"/>
    </source>
</evidence>
<proteinExistence type="inferred from homology"/>
<keyword evidence="12" id="KW-1185">Reference proteome</keyword>
<comment type="caution">
    <text evidence="11">The sequence shown here is derived from an EMBL/GenBank/DDBJ whole genome shotgun (WGS) entry which is preliminary data.</text>
</comment>
<evidence type="ECO:0000256" key="7">
    <source>
        <dbReference type="ARBA" id="ARBA00048768"/>
    </source>
</evidence>
<evidence type="ECO:0000256" key="6">
    <source>
        <dbReference type="ARBA" id="ARBA00029677"/>
    </source>
</evidence>
<gene>
    <name evidence="11" type="ORF">ZOSMA_67G00320</name>
</gene>
<evidence type="ECO:0000256" key="9">
    <source>
        <dbReference type="SAM" id="MobiDB-lite"/>
    </source>
</evidence>
<dbReference type="InterPro" id="IPR039733">
    <property type="entry name" value="NTAQ1"/>
</dbReference>
<feature type="domain" description="Protein N-terminal glutamine amidohydrolase alpha beta roll" evidence="10">
    <location>
        <begin position="39"/>
        <end position="245"/>
    </location>
</feature>
<comment type="similarity">
    <text evidence="1 8">Belongs to the NTAQ1 family.</text>
</comment>
<evidence type="ECO:0000256" key="5">
    <source>
        <dbReference type="ARBA" id="ARBA00022801"/>
    </source>
</evidence>
<feature type="region of interest" description="Disordered" evidence="9">
    <location>
        <begin position="1"/>
        <end position="23"/>
    </location>
</feature>
<dbReference type="PANTHER" id="PTHR13035:SF0">
    <property type="entry name" value="PROTEIN N-TERMINAL GLUTAMINE AMIDOHYDROLASE"/>
    <property type="match status" value="1"/>
</dbReference>
<keyword evidence="5 8" id="KW-0378">Hydrolase</keyword>
<sequence length="254" mass="29212">MVVPSDPPQQGVSGTGSDIEDDEPVDYVSSAPDFSCFMHTPCYCEENVYFLCKKMMQMGLSDPRGIDLFVVFISNHNRQVPLWKQKASKEDDGLVLWDYHVICIQSKSNKNRQRCRVSEGTCDDFVWDLDSTLPFPSPLNQYVIETIKPTLLLHTNFRRLFRIIHAPHFIKYFASDRSHMRDSNGNWLSPPPPYEPIVSEDGILNNLTDYIEMHTQNMKTDFEDLVFDVFSNNVGTVISETQLEGLFSSIQDRK</sequence>
<dbReference type="Pfam" id="PF09764">
    <property type="entry name" value="Nt_Gln_amidase"/>
    <property type="match status" value="1"/>
</dbReference>
<evidence type="ECO:0000256" key="2">
    <source>
        <dbReference type="ARBA" id="ARBA00011245"/>
    </source>
</evidence>
<dbReference type="OMA" id="GWGTVYS"/>
<dbReference type="AlphaFoldDB" id="A0A0K9NRY5"/>
<dbReference type="PANTHER" id="PTHR13035">
    <property type="entry name" value="PROTEIN N-TERMINAL GLUTAMINE AMIDOHYDROLASE"/>
    <property type="match status" value="1"/>
</dbReference>